<proteinExistence type="predicted"/>
<evidence type="ECO:0000313" key="1">
    <source>
        <dbReference type="EMBL" id="SVC44474.1"/>
    </source>
</evidence>
<protein>
    <submittedName>
        <fullName evidence="1">Uncharacterized protein</fullName>
    </submittedName>
</protein>
<dbReference type="Gene3D" id="3.10.150.10">
    <property type="entry name" value="DNA Polymerase III, subunit A, domain 2"/>
    <property type="match status" value="1"/>
</dbReference>
<name>A0A382M624_9ZZZZ</name>
<dbReference type="AlphaFoldDB" id="A0A382M624"/>
<accession>A0A382M624</accession>
<dbReference type="EMBL" id="UINC01091587">
    <property type="protein sequence ID" value="SVC44474.1"/>
    <property type="molecule type" value="Genomic_DNA"/>
</dbReference>
<reference evidence="1" key="1">
    <citation type="submission" date="2018-05" db="EMBL/GenBank/DDBJ databases">
        <authorList>
            <person name="Lanie J.A."/>
            <person name="Ng W.-L."/>
            <person name="Kazmierczak K.M."/>
            <person name="Andrzejewski T.M."/>
            <person name="Davidsen T.M."/>
            <person name="Wayne K.J."/>
            <person name="Tettelin H."/>
            <person name="Glass J.I."/>
            <person name="Rusch D."/>
            <person name="Podicherti R."/>
            <person name="Tsui H.-C.T."/>
            <person name="Winkler M.E."/>
        </authorList>
    </citation>
    <scope>NUCLEOTIDE SEQUENCE</scope>
</reference>
<sequence>MEIILKKEQLVPTLNTVLDVVDNKTAHAIYSNVLINALDN</sequence>
<gene>
    <name evidence="1" type="ORF">METZ01_LOCUS297328</name>
</gene>
<feature type="non-terminal residue" evidence="1">
    <location>
        <position position="40"/>
    </location>
</feature>
<organism evidence="1">
    <name type="scientific">marine metagenome</name>
    <dbReference type="NCBI Taxonomy" id="408172"/>
    <lineage>
        <taxon>unclassified sequences</taxon>
        <taxon>metagenomes</taxon>
        <taxon>ecological metagenomes</taxon>
    </lineage>
</organism>